<dbReference type="InterPro" id="IPR010291">
    <property type="entry name" value="Ion_channel_UNC-93"/>
</dbReference>
<keyword evidence="5 6" id="KW-0472">Membrane</keyword>
<feature type="transmembrane region" description="Helical" evidence="6">
    <location>
        <begin position="21"/>
        <end position="40"/>
    </location>
</feature>
<protein>
    <submittedName>
        <fullName evidence="7">Uncharacterized protein</fullName>
    </submittedName>
</protein>
<dbReference type="SUPFAM" id="SSF53474">
    <property type="entry name" value="alpha/beta-Hydrolases"/>
    <property type="match status" value="2"/>
</dbReference>
<dbReference type="GO" id="GO:0016787">
    <property type="term" value="F:hydrolase activity"/>
    <property type="evidence" value="ECO:0007669"/>
    <property type="project" value="InterPro"/>
</dbReference>
<evidence type="ECO:0000256" key="1">
    <source>
        <dbReference type="ARBA" id="ARBA00004141"/>
    </source>
</evidence>
<dbReference type="InterPro" id="IPR036259">
    <property type="entry name" value="MFS_trans_sf"/>
</dbReference>
<dbReference type="PANTHER" id="PTHR19444">
    <property type="entry name" value="UNC-93 RELATED"/>
    <property type="match status" value="1"/>
</dbReference>
<evidence type="ECO:0000313" key="7">
    <source>
        <dbReference type="EMBL" id="CAF0818390.1"/>
    </source>
</evidence>
<dbReference type="PANTHER" id="PTHR19444:SF13">
    <property type="entry name" value="PROTEIN UNC-93 HOMOLOG A"/>
    <property type="match status" value="1"/>
</dbReference>
<keyword evidence="3 6" id="KW-0812">Transmembrane</keyword>
<evidence type="ECO:0000256" key="6">
    <source>
        <dbReference type="SAM" id="Phobius"/>
    </source>
</evidence>
<evidence type="ECO:0000313" key="8">
    <source>
        <dbReference type="Proteomes" id="UP000663845"/>
    </source>
</evidence>
<evidence type="ECO:0000256" key="4">
    <source>
        <dbReference type="ARBA" id="ARBA00022989"/>
    </source>
</evidence>
<evidence type="ECO:0000256" key="2">
    <source>
        <dbReference type="ARBA" id="ARBA00009172"/>
    </source>
</evidence>
<accession>A0A813TTU7</accession>
<dbReference type="Gene3D" id="1.20.1250.20">
    <property type="entry name" value="MFS general substrate transporter like domains"/>
    <property type="match status" value="1"/>
</dbReference>
<dbReference type="AlphaFoldDB" id="A0A813TTU7"/>
<dbReference type="Pfam" id="PF06821">
    <property type="entry name" value="Ser_hydrolase"/>
    <property type="match status" value="1"/>
</dbReference>
<dbReference type="GO" id="GO:0016020">
    <property type="term" value="C:membrane"/>
    <property type="evidence" value="ECO:0007669"/>
    <property type="project" value="UniProtKB-SubCell"/>
</dbReference>
<dbReference type="SUPFAM" id="SSF103473">
    <property type="entry name" value="MFS general substrate transporter"/>
    <property type="match status" value="1"/>
</dbReference>
<comment type="subcellular location">
    <subcellularLocation>
        <location evidence="1">Membrane</location>
        <topology evidence="1">Multi-pass membrane protein</topology>
    </subcellularLocation>
</comment>
<dbReference type="Pfam" id="PF05978">
    <property type="entry name" value="UNC-93"/>
    <property type="match status" value="2"/>
</dbReference>
<dbReference type="InterPro" id="IPR010662">
    <property type="entry name" value="RBBP9/YdeN"/>
</dbReference>
<dbReference type="InterPro" id="IPR051951">
    <property type="entry name" value="UNC-93_regulatory"/>
</dbReference>
<comment type="caution">
    <text evidence="7">The sequence shown here is derived from an EMBL/GenBank/DDBJ whole genome shotgun (WGS) entry which is preliminary data.</text>
</comment>
<sequence length="695" mass="78466">MSEKVQHENANNKGKRDSIKRNFGMICFAYICAFTSLQAVTSLQSSINTDKNVGLNSVAITYGTSLVTSLLFTTSLGYIFGYKWSIVGGQFGILVYVASNMYPKQWLMYSTAIICGSLRACMSMAQNSYVTALANDESENDDAEIKTRKYFGIFLTAYQSAQIWGNLISYLVLRNTPETTNTNSTQCGANYLTSEHQMQDDNRQLISQKMSFITCTIGVQYVAITYGTSLVTSLLFTTSLGYIFGYKWSIVGGQFGILVYVASNMYPKQWLMYSTAVICGSLRACMSMAQNSYVAALANDESENDDDAEIKTRKYFGIFLTAYQSAQIWGNLISYLVLRNTPKTTNTNSTQCGANYLTSGHQMQDDNHQFISQKTHQNAKQRVIIIHGSAISPGIINRHWYKWLQTELLKLDIDALAPAMPDEREAKDSIWIPYLINNLNVKENDILVGHSSGAMAILRLCEQMKVKEEDDSQGLLRKSLNHTLSTLKTAINPNHLLLIPLGFWSFSSDTFFMRAFTNHQNAKQRVIIIHGSAISPGIINRHWYKWLQTELSKLDIDALAPAMPDEREAKDSIWIPYLINNLNVKENDILVGHSSGAMAILRLCEQMKIKGLILVSAGYDKNDKNQLYNWNKIKSNAQWIEQFHSSDDPFTPVDSSRHIAKEVQSTYHEFNDRNHFLCPDFPDIINVIKRHCQLS</sequence>
<dbReference type="InterPro" id="IPR029058">
    <property type="entry name" value="AB_hydrolase_fold"/>
</dbReference>
<feature type="transmembrane region" description="Helical" evidence="6">
    <location>
        <begin position="242"/>
        <end position="263"/>
    </location>
</feature>
<evidence type="ECO:0000256" key="5">
    <source>
        <dbReference type="ARBA" id="ARBA00023136"/>
    </source>
</evidence>
<dbReference type="EMBL" id="CAJNOG010000038">
    <property type="protein sequence ID" value="CAF0818390.1"/>
    <property type="molecule type" value="Genomic_DNA"/>
</dbReference>
<name>A0A813TTU7_9BILA</name>
<feature type="transmembrane region" description="Helical" evidence="6">
    <location>
        <begin position="60"/>
        <end position="80"/>
    </location>
</feature>
<comment type="similarity">
    <text evidence="2">Belongs to the unc-93 family.</text>
</comment>
<keyword evidence="4 6" id="KW-1133">Transmembrane helix</keyword>
<proteinExistence type="inferred from homology"/>
<dbReference type="Proteomes" id="UP000663845">
    <property type="component" value="Unassembled WGS sequence"/>
</dbReference>
<dbReference type="Gene3D" id="3.40.50.1820">
    <property type="entry name" value="alpha/beta hydrolase"/>
    <property type="match status" value="2"/>
</dbReference>
<organism evidence="7 8">
    <name type="scientific">Adineta steineri</name>
    <dbReference type="NCBI Taxonomy" id="433720"/>
    <lineage>
        <taxon>Eukaryota</taxon>
        <taxon>Metazoa</taxon>
        <taxon>Spiralia</taxon>
        <taxon>Gnathifera</taxon>
        <taxon>Rotifera</taxon>
        <taxon>Eurotatoria</taxon>
        <taxon>Bdelloidea</taxon>
        <taxon>Adinetida</taxon>
        <taxon>Adinetidae</taxon>
        <taxon>Adineta</taxon>
    </lineage>
</organism>
<reference evidence="7" key="1">
    <citation type="submission" date="2021-02" db="EMBL/GenBank/DDBJ databases">
        <authorList>
            <person name="Nowell W R."/>
        </authorList>
    </citation>
    <scope>NUCLEOTIDE SEQUENCE</scope>
</reference>
<evidence type="ECO:0000256" key="3">
    <source>
        <dbReference type="ARBA" id="ARBA00022692"/>
    </source>
</evidence>
<feature type="transmembrane region" description="Helical" evidence="6">
    <location>
        <begin position="212"/>
        <end position="236"/>
    </location>
</feature>
<gene>
    <name evidence="7" type="ORF">JYZ213_LOCUS6172</name>
</gene>